<dbReference type="InterPro" id="IPR004090">
    <property type="entry name" value="Chemotax_Me-accpt_rcpt"/>
</dbReference>
<comment type="similarity">
    <text evidence="7">Belongs to the methyl-accepting chemotaxis (MCP) protein family.</text>
</comment>
<dbReference type="GO" id="GO:0006935">
    <property type="term" value="P:chemotaxis"/>
    <property type="evidence" value="ECO:0007669"/>
    <property type="project" value="InterPro"/>
</dbReference>
<evidence type="ECO:0000256" key="9">
    <source>
        <dbReference type="SAM" id="Coils"/>
    </source>
</evidence>
<name>A0A4P8J2B2_9BURK</name>
<dbReference type="SMART" id="SM01049">
    <property type="entry name" value="Cache_2"/>
    <property type="match status" value="1"/>
</dbReference>
<dbReference type="KEGG" id="tvl:FAZ95_35650"/>
<reference evidence="11 12" key="1">
    <citation type="submission" date="2019-05" db="EMBL/GenBank/DDBJ databases">
        <title>Burkholderia sp. DHOD12, isolated from subtropical forest soil.</title>
        <authorList>
            <person name="Gao Z.-H."/>
            <person name="Qiu L.-H."/>
        </authorList>
    </citation>
    <scope>NUCLEOTIDE SEQUENCE [LARGE SCALE GENOMIC DNA]</scope>
    <source>
        <strain evidence="11 12">DHOD12</strain>
    </source>
</reference>
<evidence type="ECO:0000256" key="1">
    <source>
        <dbReference type="ARBA" id="ARBA00004651"/>
    </source>
</evidence>
<proteinExistence type="inferred from homology"/>
<dbReference type="PRINTS" id="PR00260">
    <property type="entry name" value="CHEMTRNSDUCR"/>
</dbReference>
<dbReference type="SUPFAM" id="SSF58104">
    <property type="entry name" value="Methyl-accepting chemotaxis protein (MCP) signaling domain"/>
    <property type="match status" value="1"/>
</dbReference>
<evidence type="ECO:0000256" key="2">
    <source>
        <dbReference type="ARBA" id="ARBA00022475"/>
    </source>
</evidence>
<evidence type="ECO:0000259" key="10">
    <source>
        <dbReference type="PROSITE" id="PS50111"/>
    </source>
</evidence>
<sequence>MVLSGSALVRVKQRVIDGREDKLHSVVDLGVGIINRQYQLAQSGKQSEADAKRAALEELNSLPYSRNGAFFAYDQNGIQILAPEYPQLVGKDLSNLKDWQGMMIVQEMMAIARRGGGLTHFWYPKPNEQVAKEKLTYSAQFSPWGWVLVAGMYIDDVDADLYSDILKLGGEAAALLVVLLVVGWQITSSIMRTLGGEPAYAAKVASLLARGDLTGDVKLMHRDRSSLLYALDATVKNLAATVRKIQIASSSVASASQEIAAGNSDLSARTEEQAASLEETASSMTQLTETVKQNADNARQANSLAMRAAEMADVGNDAVQSMVGTIEEISGSSSKISEITGTIEGIAFQTNILALNAAVEAARAGEQGRGFAVVASEVRSLAQRSAAAAKEIKQLIGTSVEMIQDGAKQATEVGATMGEVRQAIKQVSDIVGEIAAASEEQSRGIEQVNQAVSQMDEVTQQNAALVEQAAAAARALEDQAQSLKDAASVFRLAELPPHREADRANFHITKNQGLLA</sequence>
<evidence type="ECO:0000256" key="7">
    <source>
        <dbReference type="ARBA" id="ARBA00029447"/>
    </source>
</evidence>
<comment type="subcellular location">
    <subcellularLocation>
        <location evidence="1">Cell membrane</location>
        <topology evidence="1">Multi-pass membrane protein</topology>
    </subcellularLocation>
</comment>
<keyword evidence="9" id="KW-0175">Coiled coil</keyword>
<evidence type="ECO:0000256" key="4">
    <source>
        <dbReference type="ARBA" id="ARBA00022692"/>
    </source>
</evidence>
<dbReference type="InterPro" id="IPR033480">
    <property type="entry name" value="sCache_2"/>
</dbReference>
<protein>
    <submittedName>
        <fullName evidence="11">Methyl-accepting chemotaxis protein</fullName>
    </submittedName>
</protein>
<dbReference type="SMART" id="SM00283">
    <property type="entry name" value="MA"/>
    <property type="match status" value="1"/>
</dbReference>
<feature type="domain" description="Methyl-accepting transducer" evidence="10">
    <location>
        <begin position="248"/>
        <end position="477"/>
    </location>
</feature>
<feature type="coiled-coil region" evidence="9">
    <location>
        <begin position="448"/>
        <end position="486"/>
    </location>
</feature>
<gene>
    <name evidence="11" type="ORF">FAZ95_35650</name>
</gene>
<dbReference type="OrthoDB" id="8555762at2"/>
<evidence type="ECO:0000256" key="3">
    <source>
        <dbReference type="ARBA" id="ARBA00022481"/>
    </source>
</evidence>
<keyword evidence="3" id="KW-0488">Methylation</keyword>
<dbReference type="AlphaFoldDB" id="A0A4P8J2B2"/>
<keyword evidence="6" id="KW-0472">Membrane</keyword>
<dbReference type="Pfam" id="PF00015">
    <property type="entry name" value="MCPsignal"/>
    <property type="match status" value="1"/>
</dbReference>
<dbReference type="PANTHER" id="PTHR43531">
    <property type="entry name" value="PROTEIN ICFG"/>
    <property type="match status" value="1"/>
</dbReference>
<dbReference type="Proteomes" id="UP000298656">
    <property type="component" value="Chromosome 2"/>
</dbReference>
<keyword evidence="2" id="KW-1003">Cell membrane</keyword>
<evidence type="ECO:0000256" key="8">
    <source>
        <dbReference type="PROSITE-ProRule" id="PRU00284"/>
    </source>
</evidence>
<dbReference type="InterPro" id="IPR004089">
    <property type="entry name" value="MCPsignal_dom"/>
</dbReference>
<dbReference type="GO" id="GO:0007165">
    <property type="term" value="P:signal transduction"/>
    <property type="evidence" value="ECO:0007669"/>
    <property type="project" value="UniProtKB-KW"/>
</dbReference>
<accession>A0A4P8J2B2</accession>
<evidence type="ECO:0000256" key="6">
    <source>
        <dbReference type="ARBA" id="ARBA00023136"/>
    </source>
</evidence>
<evidence type="ECO:0000313" key="12">
    <source>
        <dbReference type="Proteomes" id="UP000298656"/>
    </source>
</evidence>
<organism evidence="11 12">
    <name type="scientific">Trinickia violacea</name>
    <dbReference type="NCBI Taxonomy" id="2571746"/>
    <lineage>
        <taxon>Bacteria</taxon>
        <taxon>Pseudomonadati</taxon>
        <taxon>Pseudomonadota</taxon>
        <taxon>Betaproteobacteria</taxon>
        <taxon>Burkholderiales</taxon>
        <taxon>Burkholderiaceae</taxon>
        <taxon>Trinickia</taxon>
    </lineage>
</organism>
<dbReference type="PANTHER" id="PTHR43531:SF14">
    <property type="entry name" value="METHYL-ACCEPTING CHEMOTAXIS PROTEIN I-RELATED"/>
    <property type="match status" value="1"/>
</dbReference>
<dbReference type="GO" id="GO:0005886">
    <property type="term" value="C:plasma membrane"/>
    <property type="evidence" value="ECO:0007669"/>
    <property type="project" value="UniProtKB-SubCell"/>
</dbReference>
<dbReference type="CDD" id="cd11386">
    <property type="entry name" value="MCP_signal"/>
    <property type="match status" value="1"/>
</dbReference>
<dbReference type="GO" id="GO:0004888">
    <property type="term" value="F:transmembrane signaling receptor activity"/>
    <property type="evidence" value="ECO:0007669"/>
    <property type="project" value="InterPro"/>
</dbReference>
<keyword evidence="12" id="KW-1185">Reference proteome</keyword>
<dbReference type="Gene3D" id="3.30.450.20">
    <property type="entry name" value="PAS domain"/>
    <property type="match status" value="1"/>
</dbReference>
<dbReference type="Pfam" id="PF17200">
    <property type="entry name" value="sCache_2"/>
    <property type="match status" value="1"/>
</dbReference>
<keyword evidence="5" id="KW-1133">Transmembrane helix</keyword>
<keyword evidence="4" id="KW-0812">Transmembrane</keyword>
<dbReference type="FunFam" id="1.10.287.950:FF:000001">
    <property type="entry name" value="Methyl-accepting chemotaxis sensory transducer"/>
    <property type="match status" value="1"/>
</dbReference>
<dbReference type="InterPro" id="IPR051310">
    <property type="entry name" value="MCP_chemotaxis"/>
</dbReference>
<dbReference type="Gene3D" id="1.10.287.950">
    <property type="entry name" value="Methyl-accepting chemotaxis protein"/>
    <property type="match status" value="1"/>
</dbReference>
<evidence type="ECO:0000256" key="5">
    <source>
        <dbReference type="ARBA" id="ARBA00022989"/>
    </source>
</evidence>
<dbReference type="EMBL" id="CP040078">
    <property type="protein sequence ID" value="QCP55006.1"/>
    <property type="molecule type" value="Genomic_DNA"/>
</dbReference>
<keyword evidence="8" id="KW-0807">Transducer</keyword>
<dbReference type="PROSITE" id="PS50111">
    <property type="entry name" value="CHEMOTAXIS_TRANSDUC_2"/>
    <property type="match status" value="1"/>
</dbReference>
<evidence type="ECO:0000313" key="11">
    <source>
        <dbReference type="EMBL" id="QCP55006.1"/>
    </source>
</evidence>